<dbReference type="Gene3D" id="3.90.180.10">
    <property type="entry name" value="Medium-chain alcohol dehydrogenases, catalytic domain"/>
    <property type="match status" value="1"/>
</dbReference>
<dbReference type="EMBL" id="CP051627">
    <property type="protein sequence ID" value="UPT20964.1"/>
    <property type="molecule type" value="Genomic_DNA"/>
</dbReference>
<organism evidence="8 9">
    <name type="scientific">Thermobifida alba</name>
    <name type="common">Thermomonospora alba</name>
    <dbReference type="NCBI Taxonomy" id="53522"/>
    <lineage>
        <taxon>Bacteria</taxon>
        <taxon>Bacillati</taxon>
        <taxon>Actinomycetota</taxon>
        <taxon>Actinomycetes</taxon>
        <taxon>Streptosporangiales</taxon>
        <taxon>Nocardiopsidaceae</taxon>
        <taxon>Thermobifida</taxon>
    </lineage>
</organism>
<keyword evidence="4" id="KW-0560">Oxidoreductase</keyword>
<dbReference type="PANTHER" id="PTHR42813">
    <property type="entry name" value="ZINC-TYPE ALCOHOL DEHYDROGENASE-LIKE"/>
    <property type="match status" value="1"/>
</dbReference>
<dbReference type="InterPro" id="IPR002328">
    <property type="entry name" value="ADH_Zn_CS"/>
</dbReference>
<protein>
    <submittedName>
        <fullName evidence="8">Glutathione-dependent formaldehyde dehydrogenase</fullName>
    </submittedName>
</protein>
<evidence type="ECO:0000256" key="1">
    <source>
        <dbReference type="ARBA" id="ARBA00001947"/>
    </source>
</evidence>
<dbReference type="InterPro" id="IPR013149">
    <property type="entry name" value="ADH-like_C"/>
</dbReference>
<dbReference type="InterPro" id="IPR013154">
    <property type="entry name" value="ADH-like_N"/>
</dbReference>
<dbReference type="Proteomes" id="UP000832041">
    <property type="component" value="Chromosome"/>
</dbReference>
<dbReference type="Gene3D" id="3.40.50.720">
    <property type="entry name" value="NAD(P)-binding Rossmann-like Domain"/>
    <property type="match status" value="1"/>
</dbReference>
<evidence type="ECO:0000313" key="8">
    <source>
        <dbReference type="EMBL" id="UPT20964.1"/>
    </source>
</evidence>
<name>A0ABY4L0U8_THEAE</name>
<proteinExistence type="inferred from homology"/>
<dbReference type="SUPFAM" id="SSF50129">
    <property type="entry name" value="GroES-like"/>
    <property type="match status" value="1"/>
</dbReference>
<dbReference type="Pfam" id="PF00107">
    <property type="entry name" value="ADH_zinc_N"/>
    <property type="match status" value="1"/>
</dbReference>
<feature type="domain" description="Alcohol dehydrogenase-like N-terminal" evidence="7">
    <location>
        <begin position="25"/>
        <end position="143"/>
    </location>
</feature>
<dbReference type="CDD" id="cd08283">
    <property type="entry name" value="FDH_like_1"/>
    <property type="match status" value="1"/>
</dbReference>
<dbReference type="RefSeq" id="WP_248593259.1">
    <property type="nucleotide sequence ID" value="NZ_BAABEB010000027.1"/>
</dbReference>
<dbReference type="InterPro" id="IPR036291">
    <property type="entry name" value="NAD(P)-bd_dom_sf"/>
</dbReference>
<keyword evidence="9" id="KW-1185">Reference proteome</keyword>
<gene>
    <name evidence="8" type="ORF">FOF52_08320</name>
</gene>
<feature type="domain" description="Alcohol dehydrogenase-like C-terminal" evidence="6">
    <location>
        <begin position="189"/>
        <end position="258"/>
    </location>
</feature>
<dbReference type="Pfam" id="PF08240">
    <property type="entry name" value="ADH_N"/>
    <property type="match status" value="1"/>
</dbReference>
<accession>A0ABY4L0U8</accession>
<keyword evidence="2 5" id="KW-0479">Metal-binding</keyword>
<dbReference type="InterPro" id="IPR011032">
    <property type="entry name" value="GroES-like_sf"/>
</dbReference>
<dbReference type="SUPFAM" id="SSF51735">
    <property type="entry name" value="NAD(P)-binding Rossmann-fold domains"/>
    <property type="match status" value="1"/>
</dbReference>
<keyword evidence="3 5" id="KW-0862">Zinc</keyword>
<evidence type="ECO:0000313" key="9">
    <source>
        <dbReference type="Proteomes" id="UP000832041"/>
    </source>
</evidence>
<evidence type="ECO:0000256" key="3">
    <source>
        <dbReference type="ARBA" id="ARBA00022833"/>
    </source>
</evidence>
<reference evidence="8 9" key="1">
    <citation type="submission" date="2020-04" db="EMBL/GenBank/DDBJ databases">
        <title>Thermobifida alba genome sequencing and assembly.</title>
        <authorList>
            <person name="Luzics S."/>
            <person name="Horvath B."/>
            <person name="Nagy I."/>
            <person name="Toth A."/>
            <person name="Nagy I."/>
            <person name="Kukolya J."/>
        </authorList>
    </citation>
    <scope>NUCLEOTIDE SEQUENCE [LARGE SCALE GENOMIC DNA]</scope>
    <source>
        <strain evidence="8 9">DSM 43795</strain>
    </source>
</reference>
<evidence type="ECO:0000256" key="5">
    <source>
        <dbReference type="RuleBase" id="RU361277"/>
    </source>
</evidence>
<sequence length="402" mass="42170">MRAVVWHGVGDIRVEDVAEPTIQDPQDAIVQITTSAICGTDLHLLRGTMPGMEPGTIMGHEGVGVVTEVGPGVRNFRPGDRVVVPSTIGCGVCSYCRAGYFAQCDNANPGGRRAGTAFFGGPRSTGAFQGMQAERVRVPYANVGLVGLPDRVSDEEGILLSDMFPTGWFGARLAEITSGDTVAVFGCGPVGLFTILSAWQQGAGRVLAVDGVPSRLEQARSLHAEVIDYNSEDPVATLVELTGGIGPDRVIDAVGVDAQQPDRGTAAASETDVHRLEKEHAATVPSARTGDEQTVGGGGAQALRWAVDAVAKAGTVAVVGNYPPNADAFPIGMAVTKNLTLNAGSCNHRKYIPTLLDMVASQQIDITSVLTQEEPITGDVLRAYEAFDRHEPGWTKVALTTV</sequence>
<dbReference type="PROSITE" id="PS00059">
    <property type="entry name" value="ADH_ZINC"/>
    <property type="match status" value="1"/>
</dbReference>
<comment type="cofactor">
    <cofactor evidence="1 5">
        <name>Zn(2+)</name>
        <dbReference type="ChEBI" id="CHEBI:29105"/>
    </cofactor>
</comment>
<dbReference type="PANTHER" id="PTHR42813:SF7">
    <property type="entry name" value="ALCOHOL DEHYDROGENASE (ZN-DEPENDENT)-RELATED"/>
    <property type="match status" value="1"/>
</dbReference>
<evidence type="ECO:0000256" key="4">
    <source>
        <dbReference type="ARBA" id="ARBA00023002"/>
    </source>
</evidence>
<evidence type="ECO:0000256" key="2">
    <source>
        <dbReference type="ARBA" id="ARBA00022723"/>
    </source>
</evidence>
<comment type="similarity">
    <text evidence="5">Belongs to the zinc-containing alcohol dehydrogenase family.</text>
</comment>
<evidence type="ECO:0000259" key="7">
    <source>
        <dbReference type="Pfam" id="PF08240"/>
    </source>
</evidence>
<evidence type="ECO:0000259" key="6">
    <source>
        <dbReference type="Pfam" id="PF00107"/>
    </source>
</evidence>